<reference evidence="9 10" key="1">
    <citation type="journal article" date="2011" name="J. Bacteriol.">
        <title>Whole-genome shotgun sequencing of the sulfur-oxidizing chemoautotroph Tetrathiobacter kashmirensis.</title>
        <authorList>
            <person name="Ghosh W."/>
            <person name="George A."/>
            <person name="Agarwal A."/>
            <person name="Raj P."/>
            <person name="Alam M."/>
            <person name="Pyne P."/>
            <person name="Das Gupta S.K."/>
        </authorList>
    </citation>
    <scope>NUCLEOTIDE SEQUENCE [LARGE SCALE GENOMIC DNA]</scope>
    <source>
        <strain evidence="9 10">WT001</strain>
    </source>
</reference>
<evidence type="ECO:0000256" key="3">
    <source>
        <dbReference type="ARBA" id="ARBA00022448"/>
    </source>
</evidence>
<evidence type="ECO:0000256" key="6">
    <source>
        <dbReference type="RuleBase" id="RU003744"/>
    </source>
</evidence>
<dbReference type="OrthoDB" id="368476at2"/>
<dbReference type="EMBL" id="CP003555">
    <property type="protein sequence ID" value="AFK61608.1"/>
    <property type="molecule type" value="Genomic_DNA"/>
</dbReference>
<keyword evidence="3" id="KW-0813">Transport</keyword>
<dbReference type="SUPFAM" id="SSF53850">
    <property type="entry name" value="Periplasmic binding protein-like II"/>
    <property type="match status" value="1"/>
</dbReference>
<comment type="subcellular location">
    <subcellularLocation>
        <location evidence="1">Periplasm</location>
    </subcellularLocation>
</comment>
<dbReference type="Pfam" id="PF00497">
    <property type="entry name" value="SBP_bac_3"/>
    <property type="match status" value="1"/>
</dbReference>
<protein>
    <submittedName>
        <fullName evidence="9">Cationic amino acid ABC transporter periplasmic binding protein</fullName>
    </submittedName>
</protein>
<proteinExistence type="inferred from homology"/>
<dbReference type="AlphaFoldDB" id="I3U9C0"/>
<accession>I3U9C0</accession>
<sequence>MKKLFVAAMLAALLPTVVSAAPAKLRLGVDPTFAPFESVNPQGELVGIDIDMGKSICKRIEADCEWIRMNFDGVIPALKAKKIDGILSGMTITKEREKQVLFSDVMYASSTRLMVPANSEGLDTTAESLKGKTVGVVQGTTQAAYADKHWKGKGINLVSYQNDDLAKQDLALGRVDATLQDAAAATIFFDSPDGKNFKLVGAPVSDAEVFGNGNGIGLRKEDTELKGKIDKALADMKKDGEYAKILEATRNTASRNTNKRV</sequence>
<dbReference type="InterPro" id="IPR018313">
    <property type="entry name" value="SBP_3_CS"/>
</dbReference>
<dbReference type="PANTHER" id="PTHR35936">
    <property type="entry name" value="MEMBRANE-BOUND LYTIC MUREIN TRANSGLYCOSYLASE F"/>
    <property type="match status" value="1"/>
</dbReference>
<dbReference type="HOGENOM" id="CLU_019602_18_0_4"/>
<dbReference type="NCBIfam" id="TIGR01096">
    <property type="entry name" value="3A0103s03R"/>
    <property type="match status" value="1"/>
</dbReference>
<name>I3U9C0_ADVKW</name>
<dbReference type="PROSITE" id="PS01039">
    <property type="entry name" value="SBP_BACTERIAL_3"/>
    <property type="match status" value="1"/>
</dbReference>
<dbReference type="Proteomes" id="UP000005267">
    <property type="component" value="Chromosome"/>
</dbReference>
<dbReference type="Gene3D" id="3.40.190.10">
    <property type="entry name" value="Periplasmic binding protein-like II"/>
    <property type="match status" value="2"/>
</dbReference>
<dbReference type="RefSeq" id="WP_014749699.1">
    <property type="nucleotide sequence ID" value="NC_017964.1"/>
</dbReference>
<evidence type="ECO:0000256" key="2">
    <source>
        <dbReference type="ARBA" id="ARBA00010333"/>
    </source>
</evidence>
<dbReference type="STRING" id="1036672.TKWG_05650"/>
<evidence type="ECO:0000256" key="7">
    <source>
        <dbReference type="SAM" id="SignalP"/>
    </source>
</evidence>
<evidence type="ECO:0000256" key="5">
    <source>
        <dbReference type="ARBA" id="ARBA00022764"/>
    </source>
</evidence>
<dbReference type="PANTHER" id="PTHR35936:SF13">
    <property type="entry name" value="HISTIDINE-BINDING PERIPLASMIC PROTEIN"/>
    <property type="match status" value="1"/>
</dbReference>
<dbReference type="SMART" id="SM00062">
    <property type="entry name" value="PBPb"/>
    <property type="match status" value="1"/>
</dbReference>
<dbReference type="InterPro" id="IPR001638">
    <property type="entry name" value="Solute-binding_3/MltF_N"/>
</dbReference>
<comment type="similarity">
    <text evidence="2 6">Belongs to the bacterial solute-binding protein 3 family.</text>
</comment>
<dbReference type="KEGG" id="aka:TKWG_05650"/>
<gene>
    <name evidence="9" type="ordered locus">TKWG_05650</name>
</gene>
<keyword evidence="4 7" id="KW-0732">Signal</keyword>
<evidence type="ECO:0000313" key="10">
    <source>
        <dbReference type="Proteomes" id="UP000005267"/>
    </source>
</evidence>
<feature type="chain" id="PRO_5003680518" evidence="7">
    <location>
        <begin position="21"/>
        <end position="261"/>
    </location>
</feature>
<evidence type="ECO:0000313" key="9">
    <source>
        <dbReference type="EMBL" id="AFK61608.1"/>
    </source>
</evidence>
<evidence type="ECO:0000256" key="1">
    <source>
        <dbReference type="ARBA" id="ARBA00004418"/>
    </source>
</evidence>
<organism evidence="9 10">
    <name type="scientific">Advenella kashmirensis (strain DSM 17095 / LMG 22695 / WT001)</name>
    <name type="common">Tetrathiobacter kashmirensis</name>
    <dbReference type="NCBI Taxonomy" id="1036672"/>
    <lineage>
        <taxon>Bacteria</taxon>
        <taxon>Pseudomonadati</taxon>
        <taxon>Pseudomonadota</taxon>
        <taxon>Betaproteobacteria</taxon>
        <taxon>Burkholderiales</taxon>
        <taxon>Alcaligenaceae</taxon>
    </lineage>
</organism>
<evidence type="ECO:0000256" key="4">
    <source>
        <dbReference type="ARBA" id="ARBA00022729"/>
    </source>
</evidence>
<evidence type="ECO:0000259" key="8">
    <source>
        <dbReference type="SMART" id="SM00062"/>
    </source>
</evidence>
<dbReference type="GO" id="GO:0030288">
    <property type="term" value="C:outer membrane-bounded periplasmic space"/>
    <property type="evidence" value="ECO:0007669"/>
    <property type="project" value="InterPro"/>
</dbReference>
<feature type="domain" description="Solute-binding protein family 3/N-terminal" evidence="8">
    <location>
        <begin position="24"/>
        <end position="253"/>
    </location>
</feature>
<dbReference type="InterPro" id="IPR005768">
    <property type="entry name" value="Lys_Arg_Orn-bd"/>
</dbReference>
<feature type="signal peptide" evidence="7">
    <location>
        <begin position="1"/>
        <end position="20"/>
    </location>
</feature>
<keyword evidence="5" id="KW-0574">Periplasm</keyword>
<keyword evidence="10" id="KW-1185">Reference proteome</keyword>
<reference evidence="10" key="2">
    <citation type="journal article" date="2013" name="PLoS ONE">
        <title>Genome implosion elicits host-confinement in Alcaligenaceae: evidence from the comparative genomics of Tetrathiobacter kashmirensis, a pathogen in the making.</title>
        <authorList>
            <person name="Ghosh W."/>
            <person name="Alam M."/>
            <person name="Roy C."/>
            <person name="Pyne P."/>
            <person name="George A."/>
            <person name="Chakraborty R."/>
            <person name="Majumder S."/>
            <person name="Agarwal A."/>
            <person name="Chakraborty S."/>
            <person name="Majumdar S."/>
            <person name="Gupta S.K."/>
        </authorList>
    </citation>
    <scope>NUCLEOTIDE SEQUENCE [LARGE SCALE GENOMIC DNA]</scope>
    <source>
        <strain evidence="10">WT001</strain>
    </source>
</reference>